<dbReference type="PANTHER" id="PTHR42781">
    <property type="entry name" value="SPERMIDINE/PUTRESCINE IMPORT ATP-BINDING PROTEIN POTA"/>
    <property type="match status" value="1"/>
</dbReference>
<dbReference type="InterPro" id="IPR008995">
    <property type="entry name" value="Mo/tungstate-bd_C_term_dom"/>
</dbReference>
<dbReference type="InterPro" id="IPR027417">
    <property type="entry name" value="P-loop_NTPase"/>
</dbReference>
<dbReference type="PROSITE" id="PS50893">
    <property type="entry name" value="ABC_TRANSPORTER_2"/>
    <property type="match status" value="1"/>
</dbReference>
<evidence type="ECO:0000313" key="6">
    <source>
        <dbReference type="Proteomes" id="UP001597511"/>
    </source>
</evidence>
<evidence type="ECO:0000313" key="5">
    <source>
        <dbReference type="EMBL" id="MFD2921527.1"/>
    </source>
</evidence>
<dbReference type="Gene3D" id="3.40.50.300">
    <property type="entry name" value="P-loop containing nucleotide triphosphate hydrolases"/>
    <property type="match status" value="1"/>
</dbReference>
<keyword evidence="3 5" id="KW-0067">ATP-binding</keyword>
<dbReference type="PROSITE" id="PS00211">
    <property type="entry name" value="ABC_TRANSPORTER_1"/>
    <property type="match status" value="1"/>
</dbReference>
<dbReference type="InterPro" id="IPR003439">
    <property type="entry name" value="ABC_transporter-like_ATP-bd"/>
</dbReference>
<evidence type="ECO:0000259" key="4">
    <source>
        <dbReference type="PROSITE" id="PS50893"/>
    </source>
</evidence>
<keyword evidence="1" id="KW-0813">Transport</keyword>
<dbReference type="PANTHER" id="PTHR42781:SF4">
    <property type="entry name" value="SPERMIDINE_PUTRESCINE IMPORT ATP-BINDING PROTEIN POTA"/>
    <property type="match status" value="1"/>
</dbReference>
<dbReference type="SMART" id="SM00382">
    <property type="entry name" value="AAA"/>
    <property type="match status" value="1"/>
</dbReference>
<protein>
    <submittedName>
        <fullName evidence="5">ABC transporter ATP-binding protein</fullName>
    </submittedName>
</protein>
<sequence length="331" mass="36708">MDEILRVQQLTKLLDGQPIVQDVSFVLYKGQKMAIAGETGSGKSSLLKMITGYIQPDSGQTLFKNKRVEGPLEKLLPGHPGIAYLSQYFELRNNYTVSEELSYTNQLSDAEADTIYHICQIGHLLQRRTNQLSGGEKQRIALARQLVKKPELLVLDEPFSNLDSIHKNTIKNVLHNITARLGITTLLVSHDAADVLSWADELLLMKDGKMIQQGKPEQVYNQPLNLYCAGLLGAYNLITNHNTAFTQLQQLNWLTGSFILRPEYLSLQLKNQEFVVEGKVAGILFLGSHYLVQVTVAGETLLSYCMATDLPAIGSVVRAGFSSGNIAFISE</sequence>
<evidence type="ECO:0000256" key="2">
    <source>
        <dbReference type="ARBA" id="ARBA00022741"/>
    </source>
</evidence>
<dbReference type="EMBL" id="JBHUOZ010000003">
    <property type="protein sequence ID" value="MFD2921527.1"/>
    <property type="molecule type" value="Genomic_DNA"/>
</dbReference>
<name>A0ABW6AC65_9BACT</name>
<accession>A0ABW6AC65</accession>
<evidence type="ECO:0000256" key="1">
    <source>
        <dbReference type="ARBA" id="ARBA00022448"/>
    </source>
</evidence>
<gene>
    <name evidence="5" type="ORF">ACFS6H_17530</name>
</gene>
<dbReference type="InterPro" id="IPR050093">
    <property type="entry name" value="ABC_SmlMolc_Importer"/>
</dbReference>
<feature type="domain" description="ABC transporter" evidence="4">
    <location>
        <begin position="5"/>
        <end position="232"/>
    </location>
</feature>
<keyword evidence="2" id="KW-0547">Nucleotide-binding</keyword>
<dbReference type="InterPro" id="IPR003593">
    <property type="entry name" value="AAA+_ATPase"/>
</dbReference>
<reference evidence="6" key="1">
    <citation type="journal article" date="2019" name="Int. J. Syst. Evol. Microbiol.">
        <title>The Global Catalogue of Microorganisms (GCM) 10K type strain sequencing project: providing services to taxonomists for standard genome sequencing and annotation.</title>
        <authorList>
            <consortium name="The Broad Institute Genomics Platform"/>
            <consortium name="The Broad Institute Genome Sequencing Center for Infectious Disease"/>
            <person name="Wu L."/>
            <person name="Ma J."/>
        </authorList>
    </citation>
    <scope>NUCLEOTIDE SEQUENCE [LARGE SCALE GENOMIC DNA]</scope>
    <source>
        <strain evidence="6">KCTC 23299</strain>
    </source>
</reference>
<evidence type="ECO:0000256" key="3">
    <source>
        <dbReference type="ARBA" id="ARBA00022840"/>
    </source>
</evidence>
<dbReference type="SUPFAM" id="SSF50331">
    <property type="entry name" value="MOP-like"/>
    <property type="match status" value="1"/>
</dbReference>
<dbReference type="Pfam" id="PF00005">
    <property type="entry name" value="ABC_tran"/>
    <property type="match status" value="1"/>
</dbReference>
<dbReference type="InterPro" id="IPR017871">
    <property type="entry name" value="ABC_transporter-like_CS"/>
</dbReference>
<dbReference type="Pfam" id="PF08402">
    <property type="entry name" value="TOBE_2"/>
    <property type="match status" value="1"/>
</dbReference>
<organism evidence="5 6">
    <name type="scientific">Terrimonas rubra</name>
    <dbReference type="NCBI Taxonomy" id="1035890"/>
    <lineage>
        <taxon>Bacteria</taxon>
        <taxon>Pseudomonadati</taxon>
        <taxon>Bacteroidota</taxon>
        <taxon>Chitinophagia</taxon>
        <taxon>Chitinophagales</taxon>
        <taxon>Chitinophagaceae</taxon>
        <taxon>Terrimonas</taxon>
    </lineage>
</organism>
<comment type="caution">
    <text evidence="5">The sequence shown here is derived from an EMBL/GenBank/DDBJ whole genome shotgun (WGS) entry which is preliminary data.</text>
</comment>
<dbReference type="Proteomes" id="UP001597511">
    <property type="component" value="Unassembled WGS sequence"/>
</dbReference>
<dbReference type="RefSeq" id="WP_386102007.1">
    <property type="nucleotide sequence ID" value="NZ_JBHUOZ010000003.1"/>
</dbReference>
<keyword evidence="6" id="KW-1185">Reference proteome</keyword>
<proteinExistence type="predicted"/>
<dbReference type="SUPFAM" id="SSF52540">
    <property type="entry name" value="P-loop containing nucleoside triphosphate hydrolases"/>
    <property type="match status" value="1"/>
</dbReference>
<dbReference type="InterPro" id="IPR013611">
    <property type="entry name" value="Transp-assoc_OB_typ2"/>
</dbReference>
<dbReference type="GO" id="GO:0005524">
    <property type="term" value="F:ATP binding"/>
    <property type="evidence" value="ECO:0007669"/>
    <property type="project" value="UniProtKB-KW"/>
</dbReference>